<organism evidence="5 6">
    <name type="scientific">Eragrostis curvula</name>
    <name type="common">weeping love grass</name>
    <dbReference type="NCBI Taxonomy" id="38414"/>
    <lineage>
        <taxon>Eukaryota</taxon>
        <taxon>Viridiplantae</taxon>
        <taxon>Streptophyta</taxon>
        <taxon>Embryophyta</taxon>
        <taxon>Tracheophyta</taxon>
        <taxon>Spermatophyta</taxon>
        <taxon>Magnoliopsida</taxon>
        <taxon>Liliopsida</taxon>
        <taxon>Poales</taxon>
        <taxon>Poaceae</taxon>
        <taxon>PACMAD clade</taxon>
        <taxon>Chloridoideae</taxon>
        <taxon>Eragrostideae</taxon>
        <taxon>Eragrostidinae</taxon>
        <taxon>Eragrostis</taxon>
    </lineage>
</organism>
<sequence length="278" mass="30320">MLRLSLPCCLLLLFSFLPAPDAQEFVYNGFADAGLTFEGEASIESGRLGLTSGLEIGGIGHAFYRYPVSFETIPGGPIVPSFTTTFVFEISMFEDYNPRGKGSDGLAFVLSSTNKFLDDSLPGQYLGLFNMSNRGNNSKNILAIELGDIVKPELSGTDNNHVAININNLTSINSHTAGYYYSSYGGFQFLTLASDGALQLWVETGDGRLHFQLEHDWTALHLSPTDEVDKSFVRIGHSAGRLNKKDPISHRQGIPKCTANRYGHSVSNLAIPADRSKN</sequence>
<keyword evidence="3" id="KW-0732">Signal</keyword>
<keyword evidence="2" id="KW-0430">Lectin</keyword>
<name>A0A5J9U098_9POAL</name>
<comment type="similarity">
    <text evidence="1">Belongs to the leguminous lectin family.</text>
</comment>
<dbReference type="Gene3D" id="2.60.120.200">
    <property type="match status" value="1"/>
</dbReference>
<dbReference type="PANTHER" id="PTHR32401">
    <property type="entry name" value="CONCANAVALIN A-LIKE LECTIN FAMILY PROTEIN"/>
    <property type="match status" value="1"/>
</dbReference>
<dbReference type="PANTHER" id="PTHR32401:SF50">
    <property type="entry name" value="OS07G0133000 PROTEIN"/>
    <property type="match status" value="1"/>
</dbReference>
<reference evidence="5 6" key="1">
    <citation type="journal article" date="2019" name="Sci. Rep.">
        <title>A high-quality genome of Eragrostis curvula grass provides insights into Poaceae evolution and supports new strategies to enhance forage quality.</title>
        <authorList>
            <person name="Carballo J."/>
            <person name="Santos B.A.C.M."/>
            <person name="Zappacosta D."/>
            <person name="Garbus I."/>
            <person name="Selva J.P."/>
            <person name="Gallo C.A."/>
            <person name="Diaz A."/>
            <person name="Albertini E."/>
            <person name="Caccamo M."/>
            <person name="Echenique V."/>
        </authorList>
    </citation>
    <scope>NUCLEOTIDE SEQUENCE [LARGE SCALE GENOMIC DNA]</scope>
    <source>
        <strain evidence="6">cv. Victoria</strain>
        <tissue evidence="5">Leaf</tissue>
    </source>
</reference>
<dbReference type="Pfam" id="PF00139">
    <property type="entry name" value="Lectin_legB"/>
    <property type="match status" value="1"/>
</dbReference>
<dbReference type="SUPFAM" id="SSF49899">
    <property type="entry name" value="Concanavalin A-like lectins/glucanases"/>
    <property type="match status" value="1"/>
</dbReference>
<feature type="non-terminal residue" evidence="5">
    <location>
        <position position="1"/>
    </location>
</feature>
<dbReference type="GO" id="GO:0030246">
    <property type="term" value="F:carbohydrate binding"/>
    <property type="evidence" value="ECO:0007669"/>
    <property type="project" value="UniProtKB-KW"/>
</dbReference>
<keyword evidence="6" id="KW-1185">Reference proteome</keyword>
<evidence type="ECO:0000256" key="2">
    <source>
        <dbReference type="ARBA" id="ARBA00022734"/>
    </source>
</evidence>
<dbReference type="AlphaFoldDB" id="A0A5J9U098"/>
<gene>
    <name evidence="5" type="ORF">EJB05_32929</name>
</gene>
<dbReference type="InterPro" id="IPR013320">
    <property type="entry name" value="ConA-like_dom_sf"/>
</dbReference>
<evidence type="ECO:0000313" key="5">
    <source>
        <dbReference type="EMBL" id="TVU16925.1"/>
    </source>
</evidence>
<feature type="domain" description="Legume lectin" evidence="4">
    <location>
        <begin position="23"/>
        <end position="203"/>
    </location>
</feature>
<dbReference type="InterPro" id="IPR050258">
    <property type="entry name" value="Leguminous_Lectin"/>
</dbReference>
<evidence type="ECO:0000313" key="6">
    <source>
        <dbReference type="Proteomes" id="UP000324897"/>
    </source>
</evidence>
<evidence type="ECO:0000259" key="4">
    <source>
        <dbReference type="Pfam" id="PF00139"/>
    </source>
</evidence>
<feature type="chain" id="PRO_5023943669" description="Legume lectin domain-containing protein" evidence="3">
    <location>
        <begin position="23"/>
        <end position="278"/>
    </location>
</feature>
<dbReference type="Proteomes" id="UP000324897">
    <property type="component" value="Chromosome 7"/>
</dbReference>
<dbReference type="EMBL" id="RWGY01000029">
    <property type="protein sequence ID" value="TVU16925.1"/>
    <property type="molecule type" value="Genomic_DNA"/>
</dbReference>
<dbReference type="InterPro" id="IPR001220">
    <property type="entry name" value="Legume_lectin_dom"/>
</dbReference>
<feature type="signal peptide" evidence="3">
    <location>
        <begin position="1"/>
        <end position="22"/>
    </location>
</feature>
<evidence type="ECO:0000256" key="3">
    <source>
        <dbReference type="SAM" id="SignalP"/>
    </source>
</evidence>
<accession>A0A5J9U098</accession>
<proteinExistence type="inferred from homology"/>
<comment type="caution">
    <text evidence="5">The sequence shown here is derived from an EMBL/GenBank/DDBJ whole genome shotgun (WGS) entry which is preliminary data.</text>
</comment>
<protein>
    <recommendedName>
        <fullName evidence="4">Legume lectin domain-containing protein</fullName>
    </recommendedName>
</protein>
<dbReference type="Gramene" id="TVU16925">
    <property type="protein sequence ID" value="TVU16925"/>
    <property type="gene ID" value="EJB05_32929"/>
</dbReference>
<evidence type="ECO:0000256" key="1">
    <source>
        <dbReference type="ARBA" id="ARBA00007606"/>
    </source>
</evidence>